<proteinExistence type="predicted"/>
<evidence type="ECO:0000256" key="2">
    <source>
        <dbReference type="SAM" id="Phobius"/>
    </source>
</evidence>
<feature type="transmembrane region" description="Helical" evidence="2">
    <location>
        <begin position="145"/>
        <end position="165"/>
    </location>
</feature>
<gene>
    <name evidence="3" type="ORF">EC973_002398</name>
</gene>
<accession>A0A8H7BNU7</accession>
<reference evidence="3" key="1">
    <citation type="submission" date="2020-01" db="EMBL/GenBank/DDBJ databases">
        <title>Genome Sequencing of Three Apophysomyces-Like Fungal Strains Confirms a Novel Fungal Genus in the Mucoromycota with divergent Burkholderia-like Endosymbiotic Bacteria.</title>
        <authorList>
            <person name="Stajich J.E."/>
            <person name="Macias A.M."/>
            <person name="Carter-House D."/>
            <person name="Lovett B."/>
            <person name="Kasson L.R."/>
            <person name="Berry K."/>
            <person name="Grigoriev I."/>
            <person name="Chang Y."/>
            <person name="Spatafora J."/>
            <person name="Kasson M.T."/>
        </authorList>
    </citation>
    <scope>NUCLEOTIDE SEQUENCE</scope>
    <source>
        <strain evidence="3">NRRL A-21654</strain>
    </source>
</reference>
<feature type="transmembrane region" description="Helical" evidence="2">
    <location>
        <begin position="100"/>
        <end position="125"/>
    </location>
</feature>
<feature type="compositionally biased region" description="Polar residues" evidence="1">
    <location>
        <begin position="14"/>
        <end position="27"/>
    </location>
</feature>
<dbReference type="PANTHER" id="PTHR35394:SF5">
    <property type="entry name" value="DUF3176 DOMAIN-CONTAINING PROTEIN"/>
    <property type="match status" value="1"/>
</dbReference>
<name>A0A8H7BNU7_9FUNG</name>
<keyword evidence="4" id="KW-1185">Reference proteome</keyword>
<keyword evidence="2" id="KW-1133">Transmembrane helix</keyword>
<comment type="caution">
    <text evidence="3">The sequence shown here is derived from an EMBL/GenBank/DDBJ whole genome shotgun (WGS) entry which is preliminary data.</text>
</comment>
<feature type="transmembrane region" description="Helical" evidence="2">
    <location>
        <begin position="605"/>
        <end position="628"/>
    </location>
</feature>
<dbReference type="InterPro" id="IPR021514">
    <property type="entry name" value="DUF3176"/>
</dbReference>
<keyword evidence="2" id="KW-0812">Transmembrane</keyword>
<dbReference type="AlphaFoldDB" id="A0A8H7BNU7"/>
<protein>
    <submittedName>
        <fullName evidence="3">Uncharacterized protein</fullName>
    </submittedName>
</protein>
<sequence length="715" mass="77890">MAQTGQHQTEDAITDTQPHQIVLTSSDTESEGKESETHQDQTMEGKTEVHQPAALNNGQDKQDRSDSISSNSDELLSQKEEDKLSIAGSHHKSDGKISSFLSLAALPVLNVICTAVLMGVLIYVYSYINLKPVNYAVAGMAAPTLVSLLITLIKMLVSAGIGYGLSEYKWVRFEKYGGKLSLLDVYDACTRGVGGVIRVVGSIFKADFILISGSILQLALLAMNPAGQQILSKTIGGTETTFLPGIILFANSPADKDLTGVDDTYDLSVIKGLLQPYLVQSSMEQVAQGYALSSLKVVCPPPLIRCEFENLAVFYTSAECQPGSLQTKVIDATNGNITTVNDLLGFNSSKSPFPFVLPNTLDGRNALPQFYYAESMAGRTHWDLAKIPVEKSYGKENPNAQRLIGDQVFVVATNDGSTKVTSANSTNTVVHQCTLRSFLNNTKVTYSVNRFETVSTASKPITLDYALLANNSKLMALAGGAPRLDDQGYVLNQPNFTQMNAYGLQLSVMQTLTTLGPKVGFAGSLWGIASEYLDDPNAFSYLNYLSHRYAEDVPLFDFFRVWMRQIGINVAFSAPPSNQQALSFAATGTGYEVLPLLYMFRSTDYLGVALSFLIPLVWWLCLWIFSLYRTNGLARGNSQIALLATGFTAAAREQFGEYSHAGQGTLFSRADKIDICFGEIPSEDGKPGQVAFGLKEEELPMLRRRRGSMDDSHPA</sequence>
<dbReference type="OrthoDB" id="10434564at2759"/>
<dbReference type="Pfam" id="PF11374">
    <property type="entry name" value="DUF3176"/>
    <property type="match status" value="1"/>
</dbReference>
<feature type="region of interest" description="Disordered" evidence="1">
    <location>
        <begin position="1"/>
        <end position="76"/>
    </location>
</feature>
<dbReference type="PANTHER" id="PTHR35394">
    <property type="entry name" value="DUF3176 DOMAIN-CONTAINING PROTEIN"/>
    <property type="match status" value="1"/>
</dbReference>
<feature type="compositionally biased region" description="Basic and acidic residues" evidence="1">
    <location>
        <begin position="30"/>
        <end position="49"/>
    </location>
</feature>
<dbReference type="Proteomes" id="UP000605846">
    <property type="component" value="Unassembled WGS sequence"/>
</dbReference>
<evidence type="ECO:0000256" key="1">
    <source>
        <dbReference type="SAM" id="MobiDB-lite"/>
    </source>
</evidence>
<evidence type="ECO:0000313" key="4">
    <source>
        <dbReference type="Proteomes" id="UP000605846"/>
    </source>
</evidence>
<organism evidence="3 4">
    <name type="scientific">Apophysomyces ossiformis</name>
    <dbReference type="NCBI Taxonomy" id="679940"/>
    <lineage>
        <taxon>Eukaryota</taxon>
        <taxon>Fungi</taxon>
        <taxon>Fungi incertae sedis</taxon>
        <taxon>Mucoromycota</taxon>
        <taxon>Mucoromycotina</taxon>
        <taxon>Mucoromycetes</taxon>
        <taxon>Mucorales</taxon>
        <taxon>Mucorineae</taxon>
        <taxon>Mucoraceae</taxon>
        <taxon>Apophysomyces</taxon>
    </lineage>
</organism>
<evidence type="ECO:0000313" key="3">
    <source>
        <dbReference type="EMBL" id="KAF7723064.1"/>
    </source>
</evidence>
<keyword evidence="2" id="KW-0472">Membrane</keyword>
<dbReference type="EMBL" id="JABAYA010000165">
    <property type="protein sequence ID" value="KAF7723064.1"/>
    <property type="molecule type" value="Genomic_DNA"/>
</dbReference>